<dbReference type="SUPFAM" id="SSF54001">
    <property type="entry name" value="Cysteine proteinases"/>
    <property type="match status" value="1"/>
</dbReference>
<keyword evidence="2" id="KW-0812">Transmembrane</keyword>
<dbReference type="OrthoDB" id="9812962at2"/>
<accession>A0A173V5W8</accession>
<organism evidence="4 5">
    <name type="scientific">Roseburia intestinalis</name>
    <dbReference type="NCBI Taxonomy" id="166486"/>
    <lineage>
        <taxon>Bacteria</taxon>
        <taxon>Bacillati</taxon>
        <taxon>Bacillota</taxon>
        <taxon>Clostridia</taxon>
        <taxon>Lachnospirales</taxon>
        <taxon>Lachnospiraceae</taxon>
        <taxon>Roseburia</taxon>
    </lineage>
</organism>
<sequence>MPDIKTRDIAKGTIKTIDKSAVAAERMKSAFIQTKEKAEHSVDVPESSAEEYASNRLESGIDRVSHEAVHQFDKQGRKGVQATKQNIVKAKDGIQKFKEKRAAQSLQKQAQASAPRKSVGQSIKAVEQPKKAVKESARSAGKKTIKTVGKGSAKTAQKTVKTAERTAKTTVKTAQRTAKAAQKTAQATVKASQRAVQAARAAARAAVVTAKAIAKAIALAVKAIIAGTKALIAAIAAGGWIAVLVIIVICLIGMLLGSVFGIFYSGEDSGTGMSMQTVVQEINTEYDTELQDEKNSVSYDVLEMNGSRAVWKEVLAVYSVKVNTDPDNPQEVATMDESKKQLLTDIFWEMNEISSSTDTKTETVITETDDGHGNIVETESTVTQTYLYITVSHKTADEMAAQYGFNEEQKEYLAELLADENNSLWSQVLYGITGTDDQIVTVALSQIGTMGGDPYWSWYGFNSRVEWCACFVSWCANECGYIDAGVIPKYAGCVNGVQWFKDRGQWLDNSAEPTPGMIIFFDWADESGQDGLSDHTGIVQKVENGRVYTVEGNSGDSVRQNSYPIGYYEILGYGAPAY</sequence>
<dbReference type="STRING" id="166486.ERS852572_02541"/>
<feature type="compositionally biased region" description="Low complexity" evidence="1">
    <location>
        <begin position="103"/>
        <end position="114"/>
    </location>
</feature>
<dbReference type="EMBL" id="CYXZ01000019">
    <property type="protein sequence ID" value="CUN21605.1"/>
    <property type="molecule type" value="Genomic_DNA"/>
</dbReference>
<feature type="domain" description="Peptidase C51" evidence="3">
    <location>
        <begin position="463"/>
        <end position="553"/>
    </location>
</feature>
<dbReference type="AlphaFoldDB" id="A0A173V5W8"/>
<protein>
    <recommendedName>
        <fullName evidence="3">Peptidase C51 domain-containing protein</fullName>
    </recommendedName>
</protein>
<feature type="compositionally biased region" description="Basic and acidic residues" evidence="1">
    <location>
        <begin position="127"/>
        <end position="137"/>
    </location>
</feature>
<dbReference type="PaxDb" id="166486-ERS852572_02541"/>
<dbReference type="RefSeq" id="WP_055194915.1">
    <property type="nucleotide sequence ID" value="NZ_CABIYH010000019.1"/>
</dbReference>
<dbReference type="Pfam" id="PF05257">
    <property type="entry name" value="CHAP"/>
    <property type="match status" value="1"/>
</dbReference>
<feature type="region of interest" description="Disordered" evidence="1">
    <location>
        <begin position="35"/>
        <end position="54"/>
    </location>
</feature>
<evidence type="ECO:0000313" key="4">
    <source>
        <dbReference type="EMBL" id="CUN21605.1"/>
    </source>
</evidence>
<evidence type="ECO:0000256" key="2">
    <source>
        <dbReference type="SAM" id="Phobius"/>
    </source>
</evidence>
<dbReference type="InterPro" id="IPR007921">
    <property type="entry name" value="CHAP_dom"/>
</dbReference>
<feature type="transmembrane region" description="Helical" evidence="2">
    <location>
        <begin position="231"/>
        <end position="264"/>
    </location>
</feature>
<dbReference type="Proteomes" id="UP000095350">
    <property type="component" value="Unassembled WGS sequence"/>
</dbReference>
<reference evidence="4 5" key="1">
    <citation type="submission" date="2015-09" db="EMBL/GenBank/DDBJ databases">
        <authorList>
            <consortium name="Pathogen Informatics"/>
        </authorList>
    </citation>
    <scope>NUCLEOTIDE SEQUENCE [LARGE SCALE GENOMIC DNA]</scope>
    <source>
        <strain evidence="4 5">2789STDY5834960</strain>
    </source>
</reference>
<proteinExistence type="predicted"/>
<keyword evidence="2" id="KW-0472">Membrane</keyword>
<evidence type="ECO:0000259" key="3">
    <source>
        <dbReference type="Pfam" id="PF05257"/>
    </source>
</evidence>
<evidence type="ECO:0000313" key="5">
    <source>
        <dbReference type="Proteomes" id="UP000095350"/>
    </source>
</evidence>
<dbReference type="InterPro" id="IPR038765">
    <property type="entry name" value="Papain-like_cys_pep_sf"/>
</dbReference>
<evidence type="ECO:0000256" key="1">
    <source>
        <dbReference type="SAM" id="MobiDB-lite"/>
    </source>
</evidence>
<keyword evidence="2" id="KW-1133">Transmembrane helix</keyword>
<name>A0A173V5W8_9FIRM</name>
<gene>
    <name evidence="4" type="ORF">ERS852572_02541</name>
</gene>
<feature type="region of interest" description="Disordered" evidence="1">
    <location>
        <begin position="99"/>
        <end position="150"/>
    </location>
</feature>